<feature type="domain" description="Glucose/Sorbosone dehydrogenase" evidence="3">
    <location>
        <begin position="39"/>
        <end position="264"/>
    </location>
</feature>
<organism evidence="4 5">
    <name type="scientific">Conexibacter arvalis</name>
    <dbReference type="NCBI Taxonomy" id="912552"/>
    <lineage>
        <taxon>Bacteria</taxon>
        <taxon>Bacillati</taxon>
        <taxon>Actinomycetota</taxon>
        <taxon>Thermoleophilia</taxon>
        <taxon>Solirubrobacterales</taxon>
        <taxon>Conexibacteraceae</taxon>
        <taxon>Conexibacter</taxon>
    </lineage>
</organism>
<feature type="compositionally biased region" description="Gly residues" evidence="1">
    <location>
        <begin position="387"/>
        <end position="405"/>
    </location>
</feature>
<dbReference type="InterPro" id="IPR011041">
    <property type="entry name" value="Quinoprot_gluc/sorb_DH_b-prop"/>
</dbReference>
<evidence type="ECO:0000256" key="1">
    <source>
        <dbReference type="SAM" id="MobiDB-lite"/>
    </source>
</evidence>
<dbReference type="PANTHER" id="PTHR19328:SF75">
    <property type="entry name" value="ALDOSE SUGAR DEHYDROGENASE YLII"/>
    <property type="match status" value="1"/>
</dbReference>
<comment type="caution">
    <text evidence="4">The sequence shown here is derived from an EMBL/GenBank/DDBJ whole genome shotgun (WGS) entry which is preliminary data.</text>
</comment>
<dbReference type="InterPro" id="IPR011042">
    <property type="entry name" value="6-blade_b-propeller_TolB-like"/>
</dbReference>
<feature type="region of interest" description="Disordered" evidence="1">
    <location>
        <begin position="384"/>
        <end position="405"/>
    </location>
</feature>
<name>A0A840IIR3_9ACTN</name>
<evidence type="ECO:0000313" key="4">
    <source>
        <dbReference type="EMBL" id="MBB4663840.1"/>
    </source>
</evidence>
<feature type="signal peptide" evidence="2">
    <location>
        <begin position="1"/>
        <end position="27"/>
    </location>
</feature>
<evidence type="ECO:0000313" key="5">
    <source>
        <dbReference type="Proteomes" id="UP000585272"/>
    </source>
</evidence>
<dbReference type="Pfam" id="PF07995">
    <property type="entry name" value="GSDH"/>
    <property type="match status" value="1"/>
</dbReference>
<proteinExistence type="predicted"/>
<dbReference type="EMBL" id="JACHNU010000005">
    <property type="protein sequence ID" value="MBB4663840.1"/>
    <property type="molecule type" value="Genomic_DNA"/>
</dbReference>
<evidence type="ECO:0000256" key="2">
    <source>
        <dbReference type="SAM" id="SignalP"/>
    </source>
</evidence>
<accession>A0A840IIR3</accession>
<reference evidence="4 5" key="1">
    <citation type="submission" date="2020-08" db="EMBL/GenBank/DDBJ databases">
        <title>Genomic Encyclopedia of Archaeal and Bacterial Type Strains, Phase II (KMG-II): from individual species to whole genera.</title>
        <authorList>
            <person name="Goeker M."/>
        </authorList>
    </citation>
    <scope>NUCLEOTIDE SEQUENCE [LARGE SCALE GENOMIC DNA]</scope>
    <source>
        <strain evidence="4 5">DSM 23288</strain>
    </source>
</reference>
<dbReference type="Gene3D" id="2.120.10.30">
    <property type="entry name" value="TolB, C-terminal domain"/>
    <property type="match status" value="1"/>
</dbReference>
<dbReference type="Proteomes" id="UP000585272">
    <property type="component" value="Unassembled WGS sequence"/>
</dbReference>
<dbReference type="SUPFAM" id="SSF50952">
    <property type="entry name" value="Soluble quinoprotein glucose dehydrogenase"/>
    <property type="match status" value="1"/>
</dbReference>
<feature type="chain" id="PRO_5032503165" description="Glucose/Sorbosone dehydrogenase domain-containing protein" evidence="2">
    <location>
        <begin position="28"/>
        <end position="522"/>
    </location>
</feature>
<gene>
    <name evidence="4" type="ORF">BDZ31_003441</name>
</gene>
<protein>
    <recommendedName>
        <fullName evidence="3">Glucose/Sorbosone dehydrogenase domain-containing protein</fullName>
    </recommendedName>
</protein>
<dbReference type="RefSeq" id="WP_183343564.1">
    <property type="nucleotide sequence ID" value="NZ_JACHNU010000005.1"/>
</dbReference>
<sequence length="522" mass="55044">MRRLRGAAAVAAAWSCAALATAPAASAEVRLQRVADGFSQPVHVAGAPGDGERLYVVEQGGVVKVVRGGATSVFVDLTDVVKASYEEGLLSIAFPPDFQTSRLFYVYYTDRQGDNRVAELRASTGDAAVPASRRTVLTIPHPGADNHNGGQLQFGRDGMLYLAPGDGARGANARDRRSLLGKILRLDPRGGVVGPYTVPADNPFAAEGGNAALVWAQGLRNPFRFSFDRATGDLVVGDVGQGTTEEIDWLPASGGAGRAADFGWDRCEGSFMAGSVAQPCDVGVLPILDKFQSDGWRSIVAGHVVRDPSLPSLYGRLVYGDHFKRALRSAVPQDALATDRELPGVTVSGLTSFGEDAGGCLYATTRDGLFRLVEDDLRIPCAPAAPPGGGLPEPPVGGGGGGGTVVPGPVARPLDLRVAQVRRQRVLRNGGVVVRARCAVACRLTATATLRLGRRRIALRRAGAIARGDERVRLLVRLTPRARSALRRAVRGGRRPAIALRVRARPLDGSGSALRRATVRAR</sequence>
<keyword evidence="2" id="KW-0732">Signal</keyword>
<dbReference type="InterPro" id="IPR012938">
    <property type="entry name" value="Glc/Sorbosone_DH"/>
</dbReference>
<evidence type="ECO:0000259" key="3">
    <source>
        <dbReference type="Pfam" id="PF07995"/>
    </source>
</evidence>
<dbReference type="PANTHER" id="PTHR19328">
    <property type="entry name" value="HEDGEHOG-INTERACTING PROTEIN"/>
    <property type="match status" value="1"/>
</dbReference>
<dbReference type="AlphaFoldDB" id="A0A840IIR3"/>
<keyword evidence="5" id="KW-1185">Reference proteome</keyword>